<protein>
    <submittedName>
        <fullName evidence="1">HL07889p</fullName>
    </submittedName>
</protein>
<dbReference type="AlphaFoldDB" id="Q95RY5"/>
<evidence type="ECO:0000313" key="2">
    <source>
        <dbReference type="FlyBase" id="FBgn0050011"/>
    </source>
</evidence>
<reference evidence="1" key="1">
    <citation type="submission" date="2001-10" db="EMBL/GenBank/DDBJ databases">
        <authorList>
            <person name="Stapleton M."/>
            <person name="Brokstein P."/>
            <person name="Hong L."/>
            <person name="Agbayani A."/>
            <person name="Carlson J."/>
            <person name="Champe M."/>
            <person name="Chavez C."/>
            <person name="Dorsett V."/>
            <person name="Farfan D."/>
            <person name="Frise E."/>
            <person name="George R."/>
            <person name="Gonzalez M."/>
            <person name="Guarin H."/>
            <person name="Li P."/>
            <person name="Liao G."/>
            <person name="Miranda A."/>
            <person name="Mungall C.J."/>
            <person name="Nunoo J."/>
            <person name="Pacleb J."/>
            <person name="Paragas V."/>
            <person name="Park S."/>
            <person name="Phouanenavong S."/>
            <person name="Wan K."/>
            <person name="Yu C."/>
            <person name="Lewis S.E."/>
            <person name="Rubin G.M."/>
            <person name="Celniker S."/>
        </authorList>
    </citation>
    <scope>NUCLEOTIDE SEQUENCE</scope>
    <source>
        <strain evidence="1">Berkeley</strain>
    </source>
</reference>
<organism evidence="1">
    <name type="scientific">Drosophila melanogaster</name>
    <name type="common">Fruit fly</name>
    <dbReference type="NCBI Taxonomy" id="7227"/>
    <lineage>
        <taxon>Eukaryota</taxon>
        <taxon>Metazoa</taxon>
        <taxon>Ecdysozoa</taxon>
        <taxon>Arthropoda</taxon>
        <taxon>Hexapoda</taxon>
        <taxon>Insecta</taxon>
        <taxon>Pterygota</taxon>
        <taxon>Neoptera</taxon>
        <taxon>Endopterygota</taxon>
        <taxon>Diptera</taxon>
        <taxon>Brachycera</taxon>
        <taxon>Muscomorpha</taxon>
        <taxon>Ephydroidea</taxon>
        <taxon>Drosophilidae</taxon>
        <taxon>Drosophila</taxon>
        <taxon>Sophophora</taxon>
    </lineage>
</organism>
<sequence>MLVSLGFSKPRFVGLKVLL</sequence>
<dbReference type="FlyBase" id="FBgn0050011">
    <property type="gene designation" value="gem"/>
</dbReference>
<name>Q95RY5_DROME</name>
<dbReference type="AGR" id="FB:FBgn0050011"/>
<gene>
    <name evidence="2" type="primary">gem</name>
    <name evidence="2" type="ORF">CG30011</name>
</gene>
<accession>Q95RY5</accession>
<dbReference type="EMBL" id="AY061040">
    <property type="protein sequence ID" value="AAL28588.1"/>
    <property type="molecule type" value="mRNA"/>
</dbReference>
<dbReference type="OrthoDB" id="9996779at2759"/>
<proteinExistence type="evidence at transcript level"/>
<evidence type="ECO:0000313" key="1">
    <source>
        <dbReference type="EMBL" id="AAL28588.1"/>
    </source>
</evidence>